<evidence type="ECO:0000313" key="2">
    <source>
        <dbReference type="Proteomes" id="UP001054837"/>
    </source>
</evidence>
<dbReference type="EMBL" id="BPLQ01012283">
    <property type="protein sequence ID" value="GIY64170.1"/>
    <property type="molecule type" value="Genomic_DNA"/>
</dbReference>
<protein>
    <recommendedName>
        <fullName evidence="3">Reverse transcriptase domain-containing protein</fullName>
    </recommendedName>
</protein>
<gene>
    <name evidence="1" type="ORF">CDAR_543531</name>
</gene>
<dbReference type="Proteomes" id="UP001054837">
    <property type="component" value="Unassembled WGS sequence"/>
</dbReference>
<evidence type="ECO:0008006" key="3">
    <source>
        <dbReference type="Google" id="ProtNLM"/>
    </source>
</evidence>
<keyword evidence="2" id="KW-1185">Reference proteome</keyword>
<name>A0AAV4V3L8_9ARAC</name>
<proteinExistence type="predicted"/>
<organism evidence="1 2">
    <name type="scientific">Caerostris darwini</name>
    <dbReference type="NCBI Taxonomy" id="1538125"/>
    <lineage>
        <taxon>Eukaryota</taxon>
        <taxon>Metazoa</taxon>
        <taxon>Ecdysozoa</taxon>
        <taxon>Arthropoda</taxon>
        <taxon>Chelicerata</taxon>
        <taxon>Arachnida</taxon>
        <taxon>Araneae</taxon>
        <taxon>Araneomorphae</taxon>
        <taxon>Entelegynae</taxon>
        <taxon>Araneoidea</taxon>
        <taxon>Araneidae</taxon>
        <taxon>Caerostris</taxon>
    </lineage>
</organism>
<comment type="caution">
    <text evidence="1">The sequence shown here is derived from an EMBL/GenBank/DDBJ whole genome shotgun (WGS) entry which is preliminary data.</text>
</comment>
<accession>A0AAV4V3L8</accession>
<reference evidence="1 2" key="1">
    <citation type="submission" date="2021-06" db="EMBL/GenBank/DDBJ databases">
        <title>Caerostris darwini draft genome.</title>
        <authorList>
            <person name="Kono N."/>
            <person name="Arakawa K."/>
        </authorList>
    </citation>
    <scope>NUCLEOTIDE SEQUENCE [LARGE SCALE GENOMIC DNA]</scope>
</reference>
<sequence>MGGCCLGFADDMIILADGIVEMTRQLAIVEDFCKKFGDCVVALKEKLQMWIEKIGEFHGLKPEQLVLLLYNYAVERLLHILKLKHVSCVNLSELARLMRRNGICCLDP</sequence>
<dbReference type="AlphaFoldDB" id="A0AAV4V3L8"/>
<evidence type="ECO:0000313" key="1">
    <source>
        <dbReference type="EMBL" id="GIY64170.1"/>
    </source>
</evidence>